<feature type="compositionally biased region" description="Polar residues" evidence="1">
    <location>
        <begin position="692"/>
        <end position="706"/>
    </location>
</feature>
<feature type="region of interest" description="Disordered" evidence="1">
    <location>
        <begin position="645"/>
        <end position="794"/>
    </location>
</feature>
<feature type="compositionally biased region" description="Basic and acidic residues" evidence="1">
    <location>
        <begin position="1056"/>
        <end position="1071"/>
    </location>
</feature>
<dbReference type="Gene3D" id="1.10.1410.10">
    <property type="match status" value="1"/>
</dbReference>
<organism evidence="4 5">
    <name type="scientific">Anisodus acutangulus</name>
    <dbReference type="NCBI Taxonomy" id="402998"/>
    <lineage>
        <taxon>Eukaryota</taxon>
        <taxon>Viridiplantae</taxon>
        <taxon>Streptophyta</taxon>
        <taxon>Embryophyta</taxon>
        <taxon>Tracheophyta</taxon>
        <taxon>Spermatophyta</taxon>
        <taxon>Magnoliopsida</taxon>
        <taxon>eudicotyledons</taxon>
        <taxon>Gunneridae</taxon>
        <taxon>Pentapetalae</taxon>
        <taxon>asterids</taxon>
        <taxon>lamiids</taxon>
        <taxon>Solanales</taxon>
        <taxon>Solanaceae</taxon>
        <taxon>Solanoideae</taxon>
        <taxon>Hyoscyameae</taxon>
        <taxon>Anisodus</taxon>
    </lineage>
</organism>
<dbReference type="Pfam" id="PF22600">
    <property type="entry name" value="MTPAP-like_central"/>
    <property type="match status" value="1"/>
</dbReference>
<feature type="compositionally biased region" description="Polar residues" evidence="1">
    <location>
        <begin position="471"/>
        <end position="485"/>
    </location>
</feature>
<feature type="compositionally biased region" description="Basic and acidic residues" evidence="1">
    <location>
        <begin position="1084"/>
        <end position="1111"/>
    </location>
</feature>
<feature type="domain" description="Poly(A) RNA polymerase mitochondrial-like central palm" evidence="2">
    <location>
        <begin position="37"/>
        <end position="158"/>
    </location>
</feature>
<evidence type="ECO:0000259" key="3">
    <source>
        <dbReference type="Pfam" id="PF26180"/>
    </source>
</evidence>
<dbReference type="InterPro" id="IPR058920">
    <property type="entry name" value="PAP-OAS1-bd-rel"/>
</dbReference>
<dbReference type="InterPro" id="IPR058921">
    <property type="entry name" value="PAP/OAS1-rel"/>
</dbReference>
<feature type="compositionally biased region" description="Basic and acidic residues" evidence="1">
    <location>
        <begin position="446"/>
        <end position="455"/>
    </location>
</feature>
<dbReference type="EMBL" id="JAJAGQ010000019">
    <property type="protein sequence ID" value="KAJ8534822.1"/>
    <property type="molecule type" value="Genomic_DNA"/>
</dbReference>
<feature type="compositionally biased region" description="Polar residues" evidence="1">
    <location>
        <begin position="1112"/>
        <end position="1127"/>
    </location>
</feature>
<dbReference type="InterPro" id="IPR043519">
    <property type="entry name" value="NT_sf"/>
</dbReference>
<dbReference type="Proteomes" id="UP001152561">
    <property type="component" value="Unassembled WGS sequence"/>
</dbReference>
<dbReference type="SUPFAM" id="SSF81301">
    <property type="entry name" value="Nucleotidyltransferase"/>
    <property type="match status" value="1"/>
</dbReference>
<feature type="compositionally biased region" description="Low complexity" evidence="1">
    <location>
        <begin position="738"/>
        <end position="768"/>
    </location>
</feature>
<dbReference type="CDD" id="cd05402">
    <property type="entry name" value="NT_PAP_TUTase"/>
    <property type="match status" value="1"/>
</dbReference>
<dbReference type="PANTHER" id="PTHR45979:SF11">
    <property type="entry name" value="POLYMERASE NUCLEOTIDYL TRANSFERASE DOMAIN-CONTAINING PROTEIN"/>
    <property type="match status" value="1"/>
</dbReference>
<protein>
    <recommendedName>
        <fullName evidence="6">Polymerase nucleotidyl transferase domain-containing protein</fullName>
    </recommendedName>
</protein>
<dbReference type="InterPro" id="IPR054708">
    <property type="entry name" value="MTPAP-like_central"/>
</dbReference>
<evidence type="ECO:0008006" key="6">
    <source>
        <dbReference type="Google" id="ProtNLM"/>
    </source>
</evidence>
<feature type="region of interest" description="Disordered" evidence="1">
    <location>
        <begin position="402"/>
        <end position="552"/>
    </location>
</feature>
<feature type="compositionally biased region" description="Low complexity" evidence="1">
    <location>
        <begin position="520"/>
        <end position="538"/>
    </location>
</feature>
<feature type="region of interest" description="Disordered" evidence="1">
    <location>
        <begin position="1029"/>
        <end position="1127"/>
    </location>
</feature>
<dbReference type="PANTHER" id="PTHR45979">
    <property type="entry name" value="PAP/OAS1 SUBSTRATE-BINDING DOMAIN SUPERFAMILY"/>
    <property type="match status" value="1"/>
</dbReference>
<dbReference type="OrthoDB" id="273917at2759"/>
<dbReference type="Gene3D" id="3.30.460.10">
    <property type="entry name" value="Beta Polymerase, domain 2"/>
    <property type="match status" value="1"/>
</dbReference>
<feature type="compositionally biased region" description="Polar residues" evidence="1">
    <location>
        <begin position="412"/>
        <end position="432"/>
    </location>
</feature>
<evidence type="ECO:0000313" key="4">
    <source>
        <dbReference type="EMBL" id="KAJ8534822.1"/>
    </source>
</evidence>
<dbReference type="FunFam" id="3.30.460.10:FF:000046">
    <property type="entry name" value="PAP/OAS1 substrate-binding domain superfamily"/>
    <property type="match status" value="1"/>
</dbReference>
<proteinExistence type="predicted"/>
<dbReference type="Pfam" id="PF26180">
    <property type="entry name" value="PAP-OAS1"/>
    <property type="match status" value="1"/>
</dbReference>
<dbReference type="SUPFAM" id="SSF81631">
    <property type="entry name" value="PAP/OAS1 substrate-binding domain"/>
    <property type="match status" value="1"/>
</dbReference>
<sequence length="1219" mass="136583">MGEHEGSGLLPNGLLPNAEPVIRVLDSERWFRAEERTNELIGCIQPNQPSEERRNAVVDYVQRLIMKCFPCQVFTFGSVPLKTYLPDGDIDLTAFSNNQTLKDTWAYQVRDMLQEEEKNENAEFRVKEIQYIQAEVKLIKCLVENIVVDISFNQLGGLCTLCFLEEVDHLINQNHLFKRSIILIKAWCYYESRVLGAHHGLISTYALETLVLYIFHMFSNSFSGPLEVLYCFLEFFSNFDWDNFCVSLWGPVPISSLPDVTAEPPRKDSGELLLSKLFLDACSSVYAVFPGGQENPGQPFVSKHFNVIDPLRVNNNLGRSVSKGNFYRIQSAFGFGAKRLARLLDCPEESLIHEVNQFFMNTWDRHGSGLRPDASGVELLSTPDDLHDSDYFRVNSSGKKVNGISSGHDDLAQSSYTESQKSYGNLSTSRVSDQVKKEVTSSQAVRSDKNQRNLRSDQTANDIQGKFVFSRTRSSPELTEVTSQGRHPETAKVQPTPLRQDIRNWRKNQGSENLASQSGRSLNNDTDSNNRSNSFNRDAGLDAPSEELSFTGGTQDEQDLVNLMAASNSFHGFNNGQVHLPFNWASAQLPFPILPSVLASMGYNQRNIQFPVIDPAFSHVQFPHGMISPHLNHYFPGLGLSPTSEDTIDRNNENFSSMDMNSKDFWHEPDAGSNGEFDPENGNYETDHKAHSVQSGFNFVPSSSIRDQQKHTKEKRGPIKEEHSDDIHDVYAEERLASSRLSTTAHSSSVRSKTSSESSWDGSSSKSTKSTRGRRGNKTKPTIGFGKGKMMSDHMGTEEEDQDWNEMAEGSQVPQSIISMHIARPEYEGAQTSGSDPIIPIAPMLIGPSSRQRMTDNSGVIAFYPTGPPVPFLTMLPVYNVPPESGTPDASTSHFGREECFDNPSEAPDNTENLNTIRGATSIEAHKSDILDSDFASHWQNLQYGRFCQNPRHPGTLVYPSPVMVPPAYLQGRFPWDGPGRPSSANMNLLTQLMSYGGPRVLPISPLQSVSNRPPNMFQHYVEEIPRYRSGTGTYLPNPKASVRDRHAAGTRRGNYNHDRNDNYGDREGNWRSRGGGRNYNCRQSEKLNSRLDRPVSSESRADRSWRHDSFHSYQSQNGPLHANSSSPSGIPPNMVYGMYPLNPSAASPNGPPVVMFYPFDHNGEQLEFGDFNGLLLIDRLHHNINERRLKSGDARKNGEGWRVTPSFLSSRSNWAFVH</sequence>
<feature type="compositionally biased region" description="Basic and acidic residues" evidence="1">
    <location>
        <begin position="661"/>
        <end position="670"/>
    </location>
</feature>
<reference evidence="5" key="1">
    <citation type="journal article" date="2023" name="Proc. Natl. Acad. Sci. U.S.A.">
        <title>Genomic and structural basis for evolution of tropane alkaloid biosynthesis.</title>
        <authorList>
            <person name="Wanga Y.-J."/>
            <person name="Taina T."/>
            <person name="Yua J.-Y."/>
            <person name="Lia J."/>
            <person name="Xua B."/>
            <person name="Chenc J."/>
            <person name="D'Auriad J.C."/>
            <person name="Huanga J.-P."/>
            <person name="Huanga S.-X."/>
        </authorList>
    </citation>
    <scope>NUCLEOTIDE SEQUENCE [LARGE SCALE GENOMIC DNA]</scope>
    <source>
        <strain evidence="5">cv. KIB-2019</strain>
    </source>
</reference>
<dbReference type="AlphaFoldDB" id="A0A9Q1LFF1"/>
<feature type="compositionally biased region" description="Basic residues" evidence="1">
    <location>
        <begin position="769"/>
        <end position="778"/>
    </location>
</feature>
<name>A0A9Q1LFF1_9SOLA</name>
<gene>
    <name evidence="4" type="ORF">K7X08_016550</name>
</gene>
<accession>A0A9Q1LFF1</accession>
<feature type="domain" description="PAP/OAS1 substrate-binding-related" evidence="3">
    <location>
        <begin position="171"/>
        <end position="363"/>
    </location>
</feature>
<evidence type="ECO:0000313" key="5">
    <source>
        <dbReference type="Proteomes" id="UP001152561"/>
    </source>
</evidence>
<keyword evidence="5" id="KW-1185">Reference proteome</keyword>
<evidence type="ECO:0000256" key="1">
    <source>
        <dbReference type="SAM" id="MobiDB-lite"/>
    </source>
</evidence>
<feature type="compositionally biased region" description="Polar residues" evidence="1">
    <location>
        <begin position="507"/>
        <end position="519"/>
    </location>
</feature>
<comment type="caution">
    <text evidence="4">The sequence shown here is derived from an EMBL/GenBank/DDBJ whole genome shotgun (WGS) entry which is preliminary data.</text>
</comment>
<evidence type="ECO:0000259" key="2">
    <source>
        <dbReference type="Pfam" id="PF22600"/>
    </source>
</evidence>
<dbReference type="FunFam" id="1.10.1410.10:FF:000013">
    <property type="entry name" value="PAP/OAS1 substrate-binding domain superfamily"/>
    <property type="match status" value="1"/>
</dbReference>
<feature type="compositionally biased region" description="Basic and acidic residues" evidence="1">
    <location>
        <begin position="707"/>
        <end position="737"/>
    </location>
</feature>